<proteinExistence type="predicted"/>
<sequence>MIFGFFSWMQDTRSLGSSAGCKIFGLFGWMQDDLWALRLDARWSLGSSAGSKMQTLRLDAK</sequence>
<evidence type="ECO:0000313" key="1">
    <source>
        <dbReference type="EMBL" id="CAI2187121.1"/>
    </source>
</evidence>
<name>A0A9W4T0B7_9GLOM</name>
<dbReference type="EMBL" id="CAMKVN010004464">
    <property type="protein sequence ID" value="CAI2187121.1"/>
    <property type="molecule type" value="Genomic_DNA"/>
</dbReference>
<feature type="non-terminal residue" evidence="1">
    <location>
        <position position="1"/>
    </location>
</feature>
<dbReference type="AlphaFoldDB" id="A0A9W4T0B7"/>
<comment type="caution">
    <text evidence="1">The sequence shown here is derived from an EMBL/GenBank/DDBJ whole genome shotgun (WGS) entry which is preliminary data.</text>
</comment>
<keyword evidence="2" id="KW-1185">Reference proteome</keyword>
<reference evidence="1" key="1">
    <citation type="submission" date="2022-08" db="EMBL/GenBank/DDBJ databases">
        <authorList>
            <person name="Kallberg Y."/>
            <person name="Tangrot J."/>
            <person name="Rosling A."/>
        </authorList>
    </citation>
    <scope>NUCLEOTIDE SEQUENCE</scope>
    <source>
        <strain evidence="1">Wild A</strain>
    </source>
</reference>
<evidence type="ECO:0000313" key="2">
    <source>
        <dbReference type="Proteomes" id="UP001153678"/>
    </source>
</evidence>
<organism evidence="1 2">
    <name type="scientific">Funneliformis geosporum</name>
    <dbReference type="NCBI Taxonomy" id="1117311"/>
    <lineage>
        <taxon>Eukaryota</taxon>
        <taxon>Fungi</taxon>
        <taxon>Fungi incertae sedis</taxon>
        <taxon>Mucoromycota</taxon>
        <taxon>Glomeromycotina</taxon>
        <taxon>Glomeromycetes</taxon>
        <taxon>Glomerales</taxon>
        <taxon>Glomeraceae</taxon>
        <taxon>Funneliformis</taxon>
    </lineage>
</organism>
<accession>A0A9W4T0B7</accession>
<gene>
    <name evidence="1" type="ORF">FWILDA_LOCUS12917</name>
</gene>
<dbReference type="Proteomes" id="UP001153678">
    <property type="component" value="Unassembled WGS sequence"/>
</dbReference>
<protein>
    <submittedName>
        <fullName evidence="1">18156_t:CDS:1</fullName>
    </submittedName>
</protein>